<name>A0ABS2GRG2_9FIRM</name>
<reference evidence="1 2" key="1">
    <citation type="journal article" date="2021" name="Sci. Rep.">
        <title>The distribution of antibiotic resistance genes in chicken gut microbiota commensals.</title>
        <authorList>
            <person name="Juricova H."/>
            <person name="Matiasovicova J."/>
            <person name="Kubasova T."/>
            <person name="Cejkova D."/>
            <person name="Rychlik I."/>
        </authorList>
    </citation>
    <scope>NUCLEOTIDE SEQUENCE [LARGE SCALE GENOMIC DNA]</scope>
    <source>
        <strain evidence="1 2">An564</strain>
    </source>
</reference>
<dbReference type="EMBL" id="JACSNR010000009">
    <property type="protein sequence ID" value="MBM6924009.1"/>
    <property type="molecule type" value="Genomic_DNA"/>
</dbReference>
<dbReference type="RefSeq" id="WP_204721630.1">
    <property type="nucleotide sequence ID" value="NZ_JACSNR010000009.1"/>
</dbReference>
<comment type="caution">
    <text evidence="1">The sequence shown here is derived from an EMBL/GenBank/DDBJ whole genome shotgun (WGS) entry which is preliminary data.</text>
</comment>
<accession>A0ABS2GRG2</accession>
<keyword evidence="2" id="KW-1185">Reference proteome</keyword>
<proteinExistence type="predicted"/>
<evidence type="ECO:0000313" key="1">
    <source>
        <dbReference type="EMBL" id="MBM6924009.1"/>
    </source>
</evidence>
<gene>
    <name evidence="1" type="ORF">H9X81_09960</name>
</gene>
<dbReference type="Proteomes" id="UP000724149">
    <property type="component" value="Unassembled WGS sequence"/>
</dbReference>
<protein>
    <submittedName>
        <fullName evidence="1">Uncharacterized protein</fullName>
    </submittedName>
</protein>
<sequence>MRSSRIGRTNPVMVSMAGFFCVKAISGKTVQNRFPHKRFLFITGWSFVFTEPRDRSQKGTPDFSRVLFEFVPQAAHRSSSLFTFHSSLAPKRPLPFIIIDLIKEGASPW</sequence>
<evidence type="ECO:0000313" key="2">
    <source>
        <dbReference type="Proteomes" id="UP000724149"/>
    </source>
</evidence>
<organism evidence="1 2">
    <name type="scientific">Hydrogenoanaerobacterium saccharovorans</name>
    <dbReference type="NCBI Taxonomy" id="474960"/>
    <lineage>
        <taxon>Bacteria</taxon>
        <taxon>Bacillati</taxon>
        <taxon>Bacillota</taxon>
        <taxon>Clostridia</taxon>
        <taxon>Eubacteriales</taxon>
        <taxon>Oscillospiraceae</taxon>
        <taxon>Hydrogenoanaerobacterium</taxon>
    </lineage>
</organism>